<name>A0A5Q2FB39_9ACTN</name>
<accession>A0A5Q2FB39</accession>
<evidence type="ECO:0000313" key="3">
    <source>
        <dbReference type="EMBL" id="QGF24009.1"/>
    </source>
</evidence>
<sequence length="663" mass="70784">MTRQAAPRSLAESLRRWKAKDFAALLAARPDLCTPPPRSVGDLVVRMTTSGSTMGALHRLNAWQHVVAEALAALPDGTTRAAVADLLGSADELAVRRGIADLRERGLVWGPDTDLHLLVPARTAFGPWPAGLADDSVRPLTEPELTAALAAAGEVVRPLLDQLTWGPPTGRVKNADRHVTPETAATPMEVALAHRLLRPLDADTVVMPREVAWHLRGHRLVRTLPSSTPPEPATGHRRKAALIDRAGVGAAITLLRDIEQLVSSLPDLDVRLLREGSLSAKDLGAVVSLLRLPPSHQARSQAYAALVVELAWAAGLVNHVNGETLLPTPAFDQWLERPAVDRWTELVRVWKGALRWFHWSVRPKAHALGPDADWRGAADLRRGLLEVCTAVAPGSLIGAERLAETYAWHRPALASQVDLAEMTGQWWEEAGWLGLQALDAVTSLMAVAADDGAAVPDGLAAEFPEPVSELILQSDLTAVAPGPLDHETSRVARLLADQESRGAGGVFRFSQGSLRRAFDAGWSADRVLGWLAEHSSTGVPQPLEYLVGDVARRHGRIRVGSVGSWIQTDDAAVVSQLLTHPEAGPLGLRRLAPGVIVADAEADEVVGLLHDLGLSPAAEDSSGRLVTAPVRPRARPRTVDAPPGPPDAAAIAELAEELAASLQ</sequence>
<feature type="region of interest" description="Disordered" evidence="1">
    <location>
        <begin position="619"/>
        <end position="647"/>
    </location>
</feature>
<gene>
    <name evidence="3" type="ORF">Rai3103_10320</name>
</gene>
<dbReference type="InterPro" id="IPR032830">
    <property type="entry name" value="XPB/Ssl2_N"/>
</dbReference>
<protein>
    <recommendedName>
        <fullName evidence="2">Helicase XPB/Ssl2 N-terminal domain-containing protein</fullName>
    </recommendedName>
</protein>
<dbReference type="AlphaFoldDB" id="A0A5Q2FB39"/>
<evidence type="ECO:0000256" key="1">
    <source>
        <dbReference type="SAM" id="MobiDB-lite"/>
    </source>
</evidence>
<feature type="domain" description="Helicase XPB/Ssl2 N-terminal" evidence="2">
    <location>
        <begin position="470"/>
        <end position="592"/>
    </location>
</feature>
<organism evidence="3 4">
    <name type="scientific">Raineyella fluvialis</name>
    <dbReference type="NCBI Taxonomy" id="2662261"/>
    <lineage>
        <taxon>Bacteria</taxon>
        <taxon>Bacillati</taxon>
        <taxon>Actinomycetota</taxon>
        <taxon>Actinomycetes</taxon>
        <taxon>Propionibacteriales</taxon>
        <taxon>Propionibacteriaceae</taxon>
        <taxon>Raineyella</taxon>
    </lineage>
</organism>
<dbReference type="Proteomes" id="UP000386847">
    <property type="component" value="Chromosome"/>
</dbReference>
<reference evidence="3 4" key="1">
    <citation type="submission" date="2019-10" db="EMBL/GenBank/DDBJ databases">
        <title>Genomic analysis of Raineyella sp. CBA3103.</title>
        <authorList>
            <person name="Roh S.W."/>
        </authorList>
    </citation>
    <scope>NUCLEOTIDE SEQUENCE [LARGE SCALE GENOMIC DNA]</scope>
    <source>
        <strain evidence="3 4">CBA3103</strain>
    </source>
</reference>
<evidence type="ECO:0000313" key="4">
    <source>
        <dbReference type="Proteomes" id="UP000386847"/>
    </source>
</evidence>
<dbReference type="KEGG" id="rain:Rai3103_10320"/>
<dbReference type="Pfam" id="PF13625">
    <property type="entry name" value="Helicase_C_3"/>
    <property type="match status" value="1"/>
</dbReference>
<dbReference type="EMBL" id="CP045725">
    <property type="protein sequence ID" value="QGF24009.1"/>
    <property type="molecule type" value="Genomic_DNA"/>
</dbReference>
<keyword evidence="4" id="KW-1185">Reference proteome</keyword>
<dbReference type="RefSeq" id="WP_153572538.1">
    <property type="nucleotide sequence ID" value="NZ_CP045725.1"/>
</dbReference>
<proteinExistence type="predicted"/>
<evidence type="ECO:0000259" key="2">
    <source>
        <dbReference type="Pfam" id="PF13625"/>
    </source>
</evidence>